<feature type="transmembrane region" description="Helical" evidence="1">
    <location>
        <begin position="83"/>
        <end position="104"/>
    </location>
</feature>
<keyword evidence="1" id="KW-0812">Transmembrane</keyword>
<dbReference type="Pfam" id="PF16220">
    <property type="entry name" value="DUF4880"/>
    <property type="match status" value="1"/>
</dbReference>
<dbReference type="Pfam" id="PF04773">
    <property type="entry name" value="FecR"/>
    <property type="match status" value="1"/>
</dbReference>
<feature type="domain" description="FecR protein" evidence="2">
    <location>
        <begin position="110"/>
        <end position="204"/>
    </location>
</feature>
<sequence length="316" mass="34586">MMNDYPTEIRQQAAAWALKLTEASPDAAQQQALQHWLAQDPRHHPALEQAQALWQALGALNGEQQNQLRAAAAPRPRRAPVRWSIAACALLALCAGVLWGPGAWVDIHADYRTASGQIRHLRLPDGSQVDMDSDTAVALEYSGAERRVRLLRGNAWFTVVPLSPSEPRPFRVAADNGVTQALGTQFMVQYDDSATTVGVAQHSVQVAAGAQSLVLQEQQAATYDAHQGLKRIAGWNSHDAGDWRRGLLIFHQQPLAEVIARINRYHRGKVIVRGARLQQRQISGVFALGDLDNALAAISHELGARQLTLPGLIVLY</sequence>
<feature type="domain" description="FecR N-terminal" evidence="3">
    <location>
        <begin position="11"/>
        <end position="53"/>
    </location>
</feature>
<keyword evidence="1" id="KW-1133">Transmembrane helix</keyword>
<dbReference type="Proteomes" id="UP001499994">
    <property type="component" value="Unassembled WGS sequence"/>
</dbReference>
<keyword evidence="1" id="KW-0472">Membrane</keyword>
<organism evidence="4 5">
    <name type="scientific">Gibbsiella dentisursi</name>
    <dbReference type="NCBI Taxonomy" id="796890"/>
    <lineage>
        <taxon>Bacteria</taxon>
        <taxon>Pseudomonadati</taxon>
        <taxon>Pseudomonadota</taxon>
        <taxon>Gammaproteobacteria</taxon>
        <taxon>Enterobacterales</taxon>
        <taxon>Yersiniaceae</taxon>
        <taxon>Gibbsiella</taxon>
    </lineage>
</organism>
<dbReference type="Gene3D" id="2.60.120.1440">
    <property type="match status" value="1"/>
</dbReference>
<dbReference type="Gene3D" id="3.55.50.30">
    <property type="match status" value="1"/>
</dbReference>
<dbReference type="PIRSF" id="PIRSF018266">
    <property type="entry name" value="FecR"/>
    <property type="match status" value="1"/>
</dbReference>
<dbReference type="InterPro" id="IPR012373">
    <property type="entry name" value="Ferrdict_sens_TM"/>
</dbReference>
<evidence type="ECO:0000259" key="3">
    <source>
        <dbReference type="Pfam" id="PF16220"/>
    </source>
</evidence>
<dbReference type="InterPro" id="IPR032623">
    <property type="entry name" value="FecR_N"/>
</dbReference>
<dbReference type="PANTHER" id="PTHR30273:SF2">
    <property type="entry name" value="PROTEIN FECR"/>
    <property type="match status" value="1"/>
</dbReference>
<reference evidence="5" key="1">
    <citation type="journal article" date="2019" name="Int. J. Syst. Evol. Microbiol.">
        <title>The Global Catalogue of Microorganisms (GCM) 10K type strain sequencing project: providing services to taxonomists for standard genome sequencing and annotation.</title>
        <authorList>
            <consortium name="The Broad Institute Genomics Platform"/>
            <consortium name="The Broad Institute Genome Sequencing Center for Infectious Disease"/>
            <person name="Wu L."/>
            <person name="Ma J."/>
        </authorList>
    </citation>
    <scope>NUCLEOTIDE SEQUENCE [LARGE SCALE GENOMIC DNA]</scope>
    <source>
        <strain evidence="5">JCM 17201</strain>
    </source>
</reference>
<proteinExistence type="predicted"/>
<dbReference type="EMBL" id="BAABDG010000002">
    <property type="protein sequence ID" value="GAA3895569.1"/>
    <property type="molecule type" value="Genomic_DNA"/>
</dbReference>
<comment type="caution">
    <text evidence="4">The sequence shown here is derived from an EMBL/GenBank/DDBJ whole genome shotgun (WGS) entry which is preliminary data.</text>
</comment>
<name>A0ABP7L9R9_9GAMM</name>
<dbReference type="PANTHER" id="PTHR30273">
    <property type="entry name" value="PERIPLASMIC SIGNAL SENSOR AND SIGMA FACTOR ACTIVATOR FECR-RELATED"/>
    <property type="match status" value="1"/>
</dbReference>
<dbReference type="RefSeq" id="WP_279028586.1">
    <property type="nucleotide sequence ID" value="NZ_BAABDG010000002.1"/>
</dbReference>
<protein>
    <submittedName>
        <fullName evidence="4">FecR family protein</fullName>
    </submittedName>
</protein>
<evidence type="ECO:0000259" key="2">
    <source>
        <dbReference type="Pfam" id="PF04773"/>
    </source>
</evidence>
<evidence type="ECO:0000256" key="1">
    <source>
        <dbReference type="SAM" id="Phobius"/>
    </source>
</evidence>
<evidence type="ECO:0000313" key="4">
    <source>
        <dbReference type="EMBL" id="GAA3895569.1"/>
    </source>
</evidence>
<dbReference type="InterPro" id="IPR006860">
    <property type="entry name" value="FecR"/>
</dbReference>
<keyword evidence="5" id="KW-1185">Reference proteome</keyword>
<evidence type="ECO:0000313" key="5">
    <source>
        <dbReference type="Proteomes" id="UP001499994"/>
    </source>
</evidence>
<accession>A0ABP7L9R9</accession>
<gene>
    <name evidence="4" type="ORF">GCM10022405_21190</name>
</gene>